<evidence type="ECO:0000313" key="11">
    <source>
        <dbReference type="Proteomes" id="UP000677812"/>
    </source>
</evidence>
<dbReference type="InterPro" id="IPR050297">
    <property type="entry name" value="LipidA_mod_glycosyltrf_83"/>
</dbReference>
<feature type="transmembrane region" description="Helical" evidence="8">
    <location>
        <begin position="243"/>
        <end position="263"/>
    </location>
</feature>
<dbReference type="InterPro" id="IPR038731">
    <property type="entry name" value="RgtA/B/C-like"/>
</dbReference>
<keyword evidence="3 10" id="KW-0328">Glycosyltransferase</keyword>
<evidence type="ECO:0000313" key="10">
    <source>
        <dbReference type="EMBL" id="MBR0560648.1"/>
    </source>
</evidence>
<name>A0ABS5EAU1_9PROT</name>
<feature type="transmembrane region" description="Helical" evidence="8">
    <location>
        <begin position="73"/>
        <end position="92"/>
    </location>
</feature>
<feature type="transmembrane region" description="Helical" evidence="8">
    <location>
        <begin position="275"/>
        <end position="294"/>
    </location>
</feature>
<protein>
    <submittedName>
        <fullName evidence="10">Glycosyltransferase family 39 protein</fullName>
        <ecNumber evidence="10">2.4.-.-</ecNumber>
    </submittedName>
</protein>
<feature type="transmembrane region" description="Helical" evidence="8">
    <location>
        <begin position="300"/>
        <end position="316"/>
    </location>
</feature>
<dbReference type="EMBL" id="JAGRQH010000012">
    <property type="protein sequence ID" value="MBR0560648.1"/>
    <property type="molecule type" value="Genomic_DNA"/>
</dbReference>
<evidence type="ECO:0000256" key="1">
    <source>
        <dbReference type="ARBA" id="ARBA00004651"/>
    </source>
</evidence>
<dbReference type="EC" id="2.4.-.-" evidence="10"/>
<organism evidence="10 11">
    <name type="scientific">Neokomagataea anthophila</name>
    <dbReference type="NCBI Taxonomy" id="2826925"/>
    <lineage>
        <taxon>Bacteria</taxon>
        <taxon>Pseudomonadati</taxon>
        <taxon>Pseudomonadota</taxon>
        <taxon>Alphaproteobacteria</taxon>
        <taxon>Acetobacterales</taxon>
        <taxon>Acetobacteraceae</taxon>
        <taxon>Neokomagataea</taxon>
    </lineage>
</organism>
<feature type="transmembrane region" description="Helical" evidence="8">
    <location>
        <begin position="323"/>
        <end position="347"/>
    </location>
</feature>
<evidence type="ECO:0000256" key="6">
    <source>
        <dbReference type="ARBA" id="ARBA00022989"/>
    </source>
</evidence>
<proteinExistence type="predicted"/>
<feature type="transmembrane region" description="Helical" evidence="8">
    <location>
        <begin position="196"/>
        <end position="214"/>
    </location>
</feature>
<evidence type="ECO:0000256" key="2">
    <source>
        <dbReference type="ARBA" id="ARBA00022475"/>
    </source>
</evidence>
<evidence type="ECO:0000259" key="9">
    <source>
        <dbReference type="Pfam" id="PF13231"/>
    </source>
</evidence>
<evidence type="ECO:0000256" key="3">
    <source>
        <dbReference type="ARBA" id="ARBA00022676"/>
    </source>
</evidence>
<sequence>MRGLCSGWGLAFGLLILTAARLVLAAWLPLTPDEAYYAVWSHHLQGGYLDHPFMVALWVRVGTWLCGDNPLGVRLLGPISVVPGSILLVQAARRLCGTQAHGVRAVWLLNATLMIGLGCATMTPDTPLVFFVTLALYALSCAVTAKERVMQCAWWGAVGGALGLGFDSKYTAILLVAAIAAAVLSSKEWRWKPAPWCAVPAFLMCIVPVVLWNANHHWASFIKQGGRTGDWHPTRALQFLGELLGGQVGLATPLIFVIFALGLRAAYQRRAEFGARILCWMALLPLGVFVQHALGDRVQANWPAVIYPVWALIGALSTVRIRWAVAAGIAIFGLVLVHAVVHLPFLAPTKDPIIRQAGGWKEFNASVLARAYALHADAIAVDDYGVAAEVKRSGTSIPIIGLDPRWHFLGQPLESFGKVLIVNDIHPNAPPDEQMCRSWQGHALRCYRVTVGPLHDVVVLP</sequence>
<keyword evidence="4 10" id="KW-0808">Transferase</keyword>
<accession>A0ABS5EAU1</accession>
<keyword evidence="11" id="KW-1185">Reference proteome</keyword>
<feature type="transmembrane region" description="Helical" evidence="8">
    <location>
        <begin position="157"/>
        <end position="184"/>
    </location>
</feature>
<dbReference type="Pfam" id="PF13231">
    <property type="entry name" value="PMT_2"/>
    <property type="match status" value="1"/>
</dbReference>
<dbReference type="PANTHER" id="PTHR33908:SF11">
    <property type="entry name" value="MEMBRANE PROTEIN"/>
    <property type="match status" value="1"/>
</dbReference>
<evidence type="ECO:0000256" key="7">
    <source>
        <dbReference type="ARBA" id="ARBA00023136"/>
    </source>
</evidence>
<dbReference type="Proteomes" id="UP000677812">
    <property type="component" value="Unassembled WGS sequence"/>
</dbReference>
<feature type="domain" description="Glycosyltransferase RgtA/B/C/D-like" evidence="9">
    <location>
        <begin position="50"/>
        <end position="212"/>
    </location>
</feature>
<keyword evidence="6 8" id="KW-1133">Transmembrane helix</keyword>
<gene>
    <name evidence="10" type="ORF">KB213_11370</name>
</gene>
<dbReference type="GO" id="GO:0016757">
    <property type="term" value="F:glycosyltransferase activity"/>
    <property type="evidence" value="ECO:0007669"/>
    <property type="project" value="UniProtKB-KW"/>
</dbReference>
<comment type="caution">
    <text evidence="10">The sequence shown here is derived from an EMBL/GenBank/DDBJ whole genome shotgun (WGS) entry which is preliminary data.</text>
</comment>
<keyword evidence="2" id="KW-1003">Cell membrane</keyword>
<evidence type="ECO:0000256" key="4">
    <source>
        <dbReference type="ARBA" id="ARBA00022679"/>
    </source>
</evidence>
<feature type="transmembrane region" description="Helical" evidence="8">
    <location>
        <begin position="104"/>
        <end position="121"/>
    </location>
</feature>
<keyword evidence="7 8" id="KW-0472">Membrane</keyword>
<evidence type="ECO:0000256" key="5">
    <source>
        <dbReference type="ARBA" id="ARBA00022692"/>
    </source>
</evidence>
<dbReference type="PANTHER" id="PTHR33908">
    <property type="entry name" value="MANNOSYLTRANSFERASE YKCB-RELATED"/>
    <property type="match status" value="1"/>
</dbReference>
<evidence type="ECO:0000256" key="8">
    <source>
        <dbReference type="SAM" id="Phobius"/>
    </source>
</evidence>
<reference evidence="10 11" key="1">
    <citation type="submission" date="2021-04" db="EMBL/GenBank/DDBJ databases">
        <title>The complete genome sequence of Neokomagataea sp. TBRC 2177.</title>
        <authorList>
            <person name="Charoenyingcharoen P."/>
            <person name="Yukphan P."/>
        </authorList>
    </citation>
    <scope>NUCLEOTIDE SEQUENCE [LARGE SCALE GENOMIC DNA]</scope>
    <source>
        <strain evidence="10 11">TBRC 2177</strain>
    </source>
</reference>
<keyword evidence="5 8" id="KW-0812">Transmembrane</keyword>
<comment type="subcellular location">
    <subcellularLocation>
        <location evidence="1">Cell membrane</location>
        <topology evidence="1">Multi-pass membrane protein</topology>
    </subcellularLocation>
</comment>